<evidence type="ECO:0000256" key="2">
    <source>
        <dbReference type="SAM" id="SignalP"/>
    </source>
</evidence>
<sequence>MRVLPARRFASSALCAVLLIGITGPAAVAADHSSARGRVTAEAPLPPNADILVRPVNDLLAAVLKADHNRLSADEAARLGKAVDDAIAKVSMDTATKAPGTDDDDALAGLRQAIDKLLAAATSANPNLVAPAATAVVTELVKVLATGFVTGGLLPLPNPSGPSTLPSLPSTLPSLPTLPSTKPTPPHVLPPIPSASRMLTPMPSRSTS</sequence>
<accession>A0ABP6M305</accession>
<dbReference type="Proteomes" id="UP001501532">
    <property type="component" value="Unassembled WGS sequence"/>
</dbReference>
<evidence type="ECO:0000313" key="4">
    <source>
        <dbReference type="Proteomes" id="UP001501532"/>
    </source>
</evidence>
<evidence type="ECO:0000313" key="3">
    <source>
        <dbReference type="EMBL" id="GAA3071182.1"/>
    </source>
</evidence>
<comment type="caution">
    <text evidence="3">The sequence shown here is derived from an EMBL/GenBank/DDBJ whole genome shotgun (WGS) entry which is preliminary data.</text>
</comment>
<gene>
    <name evidence="3" type="ORF">GCM10010448_62490</name>
</gene>
<dbReference type="RefSeq" id="WP_234515577.1">
    <property type="nucleotide sequence ID" value="NZ_BAAAUF010000073.1"/>
</dbReference>
<keyword evidence="2" id="KW-0732">Signal</keyword>
<name>A0ABP6M305_9ACTN</name>
<evidence type="ECO:0008006" key="5">
    <source>
        <dbReference type="Google" id="ProtNLM"/>
    </source>
</evidence>
<evidence type="ECO:0000256" key="1">
    <source>
        <dbReference type="SAM" id="MobiDB-lite"/>
    </source>
</evidence>
<feature type="chain" id="PRO_5045824747" description="Secreted protein" evidence="2">
    <location>
        <begin position="30"/>
        <end position="208"/>
    </location>
</feature>
<proteinExistence type="predicted"/>
<organism evidence="3 4">
    <name type="scientific">Streptomyces glomeratus</name>
    <dbReference type="NCBI Taxonomy" id="284452"/>
    <lineage>
        <taxon>Bacteria</taxon>
        <taxon>Bacillati</taxon>
        <taxon>Actinomycetota</taxon>
        <taxon>Actinomycetes</taxon>
        <taxon>Kitasatosporales</taxon>
        <taxon>Streptomycetaceae</taxon>
        <taxon>Streptomyces</taxon>
    </lineage>
</organism>
<feature type="compositionally biased region" description="Low complexity" evidence="1">
    <location>
        <begin position="160"/>
        <end position="181"/>
    </location>
</feature>
<keyword evidence="4" id="KW-1185">Reference proteome</keyword>
<protein>
    <recommendedName>
        <fullName evidence="5">Secreted protein</fullName>
    </recommendedName>
</protein>
<feature type="compositionally biased region" description="Pro residues" evidence="1">
    <location>
        <begin position="182"/>
        <end position="193"/>
    </location>
</feature>
<feature type="region of interest" description="Disordered" evidence="1">
    <location>
        <begin position="160"/>
        <end position="208"/>
    </location>
</feature>
<feature type="signal peptide" evidence="2">
    <location>
        <begin position="1"/>
        <end position="29"/>
    </location>
</feature>
<dbReference type="EMBL" id="BAAAUF010000073">
    <property type="protein sequence ID" value="GAA3071182.1"/>
    <property type="molecule type" value="Genomic_DNA"/>
</dbReference>
<reference evidence="4" key="1">
    <citation type="journal article" date="2019" name="Int. J. Syst. Evol. Microbiol.">
        <title>The Global Catalogue of Microorganisms (GCM) 10K type strain sequencing project: providing services to taxonomists for standard genome sequencing and annotation.</title>
        <authorList>
            <consortium name="The Broad Institute Genomics Platform"/>
            <consortium name="The Broad Institute Genome Sequencing Center for Infectious Disease"/>
            <person name="Wu L."/>
            <person name="Ma J."/>
        </authorList>
    </citation>
    <scope>NUCLEOTIDE SEQUENCE [LARGE SCALE GENOMIC DNA]</scope>
    <source>
        <strain evidence="4">JCM 9091</strain>
    </source>
</reference>